<feature type="signal peptide" evidence="1">
    <location>
        <begin position="1"/>
        <end position="24"/>
    </location>
</feature>
<dbReference type="Pfam" id="PF03413">
    <property type="entry name" value="PepSY"/>
    <property type="match status" value="1"/>
</dbReference>
<evidence type="ECO:0000313" key="3">
    <source>
        <dbReference type="EMBL" id="TYK65545.1"/>
    </source>
</evidence>
<name>A0ABY3MWH6_9GAMM</name>
<gene>
    <name evidence="3" type="ORF">CWS31_009265</name>
</gene>
<organism evidence="3 4">
    <name type="scientific">Colwellia echini</name>
    <dbReference type="NCBI Taxonomy" id="1982103"/>
    <lineage>
        <taxon>Bacteria</taxon>
        <taxon>Pseudomonadati</taxon>
        <taxon>Pseudomonadota</taxon>
        <taxon>Gammaproteobacteria</taxon>
        <taxon>Alteromonadales</taxon>
        <taxon>Colwelliaceae</taxon>
        <taxon>Colwellia</taxon>
    </lineage>
</organism>
<dbReference type="EMBL" id="PJAI02000009">
    <property type="protein sequence ID" value="TYK65545.1"/>
    <property type="molecule type" value="Genomic_DNA"/>
</dbReference>
<feature type="domain" description="PepSY" evidence="2">
    <location>
        <begin position="31"/>
        <end position="82"/>
    </location>
</feature>
<keyword evidence="4" id="KW-1185">Reference proteome</keyword>
<evidence type="ECO:0000259" key="2">
    <source>
        <dbReference type="Pfam" id="PF03413"/>
    </source>
</evidence>
<reference evidence="3 4" key="1">
    <citation type="submission" date="2019-08" db="EMBL/GenBank/DDBJ databases">
        <title>Microbe sample from Colwellia echini.</title>
        <authorList>
            <person name="Christiansen L."/>
            <person name="Pathiraja D."/>
            <person name="Schultz-Johansen M."/>
            <person name="Choi I.-G."/>
            <person name="Stougaard P."/>
        </authorList>
    </citation>
    <scope>NUCLEOTIDE SEQUENCE [LARGE SCALE GENOMIC DNA]</scope>
    <source>
        <strain evidence="3 4">A3</strain>
    </source>
</reference>
<dbReference type="Gene3D" id="3.10.450.40">
    <property type="match status" value="1"/>
</dbReference>
<comment type="caution">
    <text evidence="3">The sequence shown here is derived from an EMBL/GenBank/DDBJ whole genome shotgun (WGS) entry which is preliminary data.</text>
</comment>
<evidence type="ECO:0000256" key="1">
    <source>
        <dbReference type="SAM" id="SignalP"/>
    </source>
</evidence>
<feature type="chain" id="PRO_5046957640" evidence="1">
    <location>
        <begin position="25"/>
        <end position="84"/>
    </location>
</feature>
<dbReference type="RefSeq" id="WP_101344182.1">
    <property type="nucleotide sequence ID" value="NZ_PJAI02000009.1"/>
</dbReference>
<dbReference type="Proteomes" id="UP000815846">
    <property type="component" value="Unassembled WGS sequence"/>
</dbReference>
<keyword evidence="1" id="KW-0732">Signal</keyword>
<dbReference type="InterPro" id="IPR025711">
    <property type="entry name" value="PepSY"/>
</dbReference>
<protein>
    <submittedName>
        <fullName evidence="3">PepSY domain-containing protein</fullName>
    </submittedName>
</protein>
<proteinExistence type="predicted"/>
<evidence type="ECO:0000313" key="4">
    <source>
        <dbReference type="Proteomes" id="UP000815846"/>
    </source>
</evidence>
<accession>A0ABY3MWH6</accession>
<sequence length="84" mass="8966">MILRAILLTLLLSVCALNAPNVMAAQSPVNISSQQAAKIVQSHFGGKILKVQRINNIYKVKIVKPNGQVTSKKVNASTGQIVAN</sequence>